<proteinExistence type="predicted"/>
<evidence type="ECO:0000313" key="1">
    <source>
        <dbReference type="EMBL" id="VDN31450.1"/>
    </source>
</evidence>
<gene>
    <name evidence="1" type="ORF">CGOC_LOCUS11825</name>
</gene>
<evidence type="ECO:0000313" key="2">
    <source>
        <dbReference type="Proteomes" id="UP000271889"/>
    </source>
</evidence>
<sequence length="118" mass="13604">MEVKDPALLWNTFKRNFIDDYLYEVEVVDDEMSEEEAIAAAYYDLEERLIKSNINITSFNIPAPSLSRRPVTHAYDTTFCFAEGNRLYGTLNSQQKIAVDTIEFAAENSGRHHCWCSQ</sequence>
<keyword evidence="2" id="KW-1185">Reference proteome</keyword>
<accession>A0A3P7MWY0</accession>
<dbReference type="AlphaFoldDB" id="A0A3P7MWY0"/>
<dbReference type="Proteomes" id="UP000271889">
    <property type="component" value="Unassembled WGS sequence"/>
</dbReference>
<name>A0A3P7MWY0_CYLGO</name>
<organism evidence="1 2">
    <name type="scientific">Cylicostephanus goldi</name>
    <name type="common">Nematode worm</name>
    <dbReference type="NCBI Taxonomy" id="71465"/>
    <lineage>
        <taxon>Eukaryota</taxon>
        <taxon>Metazoa</taxon>
        <taxon>Ecdysozoa</taxon>
        <taxon>Nematoda</taxon>
        <taxon>Chromadorea</taxon>
        <taxon>Rhabditida</taxon>
        <taxon>Rhabditina</taxon>
        <taxon>Rhabditomorpha</taxon>
        <taxon>Strongyloidea</taxon>
        <taxon>Strongylidae</taxon>
        <taxon>Cylicostephanus</taxon>
    </lineage>
</organism>
<reference evidence="1 2" key="1">
    <citation type="submission" date="2018-11" db="EMBL/GenBank/DDBJ databases">
        <authorList>
            <consortium name="Pathogen Informatics"/>
        </authorList>
    </citation>
    <scope>NUCLEOTIDE SEQUENCE [LARGE SCALE GENOMIC DNA]</scope>
</reference>
<protein>
    <submittedName>
        <fullName evidence="1">Uncharacterized protein</fullName>
    </submittedName>
</protein>
<dbReference type="EMBL" id="UYRV01118981">
    <property type="protein sequence ID" value="VDN31450.1"/>
    <property type="molecule type" value="Genomic_DNA"/>
</dbReference>